<keyword evidence="3" id="KW-1185">Reference proteome</keyword>
<name>A0ABP9ZIR1_9LACO</name>
<accession>A0ABP9ZIR1</accession>
<dbReference type="InterPro" id="IPR006674">
    <property type="entry name" value="HD_domain"/>
</dbReference>
<reference evidence="2 3" key="1">
    <citation type="submission" date="2024-03" db="EMBL/GenBank/DDBJ databases">
        <title>Inconsistent identification of Apilactobacillus kunkeei-related strains obtained by well-developed overall genome related indices.</title>
        <authorList>
            <person name="Maeno S."/>
            <person name="Endo A."/>
        </authorList>
    </citation>
    <scope>NUCLEOTIDE SEQUENCE [LARGE SCALE GENOMIC DNA]</scope>
    <source>
        <strain evidence="2 3">20H-10</strain>
    </source>
</reference>
<comment type="caution">
    <text evidence="2">The sequence shown here is derived from an EMBL/GenBank/DDBJ whole genome shotgun (WGS) entry which is preliminary data.</text>
</comment>
<dbReference type="EMBL" id="BAABVV010000037">
    <property type="protein sequence ID" value="GAA6114687.1"/>
    <property type="molecule type" value="Genomic_DNA"/>
</dbReference>
<dbReference type="RefSeq" id="WP_353318276.1">
    <property type="nucleotide sequence ID" value="NZ_BAABVV010000037.1"/>
</dbReference>
<dbReference type="Pfam" id="PF01966">
    <property type="entry name" value="HD"/>
    <property type="match status" value="1"/>
</dbReference>
<evidence type="ECO:0000313" key="2">
    <source>
        <dbReference type="EMBL" id="GAA6114687.1"/>
    </source>
</evidence>
<gene>
    <name evidence="2" type="ORF">AP20H10_10500</name>
</gene>
<dbReference type="CDD" id="cd00077">
    <property type="entry name" value="HDc"/>
    <property type="match status" value="1"/>
</dbReference>
<evidence type="ECO:0000313" key="3">
    <source>
        <dbReference type="Proteomes" id="UP001438112"/>
    </source>
</evidence>
<dbReference type="InterPro" id="IPR003607">
    <property type="entry name" value="HD/PDEase_dom"/>
</dbReference>
<dbReference type="Proteomes" id="UP001438112">
    <property type="component" value="Unassembled WGS sequence"/>
</dbReference>
<dbReference type="SUPFAM" id="SSF109604">
    <property type="entry name" value="HD-domain/PDEase-like"/>
    <property type="match status" value="1"/>
</dbReference>
<dbReference type="GO" id="GO:0016787">
    <property type="term" value="F:hydrolase activity"/>
    <property type="evidence" value="ECO:0007669"/>
    <property type="project" value="UniProtKB-KW"/>
</dbReference>
<protein>
    <submittedName>
        <fullName evidence="2">Hydrolase</fullName>
    </submittedName>
</protein>
<evidence type="ECO:0000259" key="1">
    <source>
        <dbReference type="Pfam" id="PF01966"/>
    </source>
</evidence>
<feature type="domain" description="HD" evidence="1">
    <location>
        <begin position="39"/>
        <end position="142"/>
    </location>
</feature>
<sequence>MKNDAWQNDKEYLSYVSDLLNNPEVKRLDNYIQHHSSTRLQHCINVSYESYLVAKKMNLDVKSISRGGLLHDLFYYDWRTSKFNLGSHAYMHPRIALRNAEKITNLNDKEKDIITKHMWGLTLSKPKCAESVIVALVDDYDAVREYFTPKYRSLKKKIKRNAL</sequence>
<dbReference type="Gene3D" id="1.10.3210.10">
    <property type="entry name" value="Hypothetical protein af1432"/>
    <property type="match status" value="1"/>
</dbReference>
<organism evidence="2 3">
    <name type="scientific">Apilactobacillus apinorum</name>
    <dbReference type="NCBI Taxonomy" id="1218495"/>
    <lineage>
        <taxon>Bacteria</taxon>
        <taxon>Bacillati</taxon>
        <taxon>Bacillota</taxon>
        <taxon>Bacilli</taxon>
        <taxon>Lactobacillales</taxon>
        <taxon>Lactobacillaceae</taxon>
        <taxon>Apilactobacillus</taxon>
    </lineage>
</organism>
<proteinExistence type="predicted"/>
<keyword evidence="2" id="KW-0378">Hydrolase</keyword>